<sequence>MCDISFRLTLPEITSLSFFVKTKLIRATLDHLQISVRDLCIGTLFFFLLFLQFNHQAN</sequence>
<reference evidence="1" key="1">
    <citation type="submission" date="2018-02" db="EMBL/GenBank/DDBJ databases">
        <title>Rhizophora mucronata_Transcriptome.</title>
        <authorList>
            <person name="Meera S.P."/>
            <person name="Sreeshan A."/>
            <person name="Augustine A."/>
        </authorList>
    </citation>
    <scope>NUCLEOTIDE SEQUENCE</scope>
    <source>
        <tissue evidence="1">Leaf</tissue>
    </source>
</reference>
<accession>A0A2P2PX32</accession>
<name>A0A2P2PX32_RHIMU</name>
<evidence type="ECO:0000313" key="1">
    <source>
        <dbReference type="EMBL" id="MBX59316.1"/>
    </source>
</evidence>
<organism evidence="1">
    <name type="scientific">Rhizophora mucronata</name>
    <name type="common">Asiatic mangrove</name>
    <dbReference type="NCBI Taxonomy" id="61149"/>
    <lineage>
        <taxon>Eukaryota</taxon>
        <taxon>Viridiplantae</taxon>
        <taxon>Streptophyta</taxon>
        <taxon>Embryophyta</taxon>
        <taxon>Tracheophyta</taxon>
        <taxon>Spermatophyta</taxon>
        <taxon>Magnoliopsida</taxon>
        <taxon>eudicotyledons</taxon>
        <taxon>Gunneridae</taxon>
        <taxon>Pentapetalae</taxon>
        <taxon>rosids</taxon>
        <taxon>fabids</taxon>
        <taxon>Malpighiales</taxon>
        <taxon>Rhizophoraceae</taxon>
        <taxon>Rhizophora</taxon>
    </lineage>
</organism>
<dbReference type="AlphaFoldDB" id="A0A2P2PX32"/>
<dbReference type="EMBL" id="GGEC01078832">
    <property type="protein sequence ID" value="MBX59316.1"/>
    <property type="molecule type" value="Transcribed_RNA"/>
</dbReference>
<proteinExistence type="predicted"/>
<protein>
    <submittedName>
        <fullName evidence="1">Uncharacterized protein</fullName>
    </submittedName>
</protein>